<evidence type="ECO:0000256" key="6">
    <source>
        <dbReference type="ARBA" id="ARBA00022692"/>
    </source>
</evidence>
<dbReference type="PANTHER" id="PTHR34308:SF1">
    <property type="entry name" value="COBALAMIN BIOSYNTHESIS PROTEIN CBIB"/>
    <property type="match status" value="1"/>
</dbReference>
<dbReference type="NCBIfam" id="NF006476">
    <property type="entry name" value="PRK08878.1"/>
    <property type="match status" value="1"/>
</dbReference>
<dbReference type="UniPathway" id="UPA00148"/>
<feature type="transmembrane region" description="Helical" evidence="9">
    <location>
        <begin position="12"/>
        <end position="33"/>
    </location>
</feature>
<feature type="transmembrane region" description="Helical" evidence="9">
    <location>
        <begin position="62"/>
        <end position="82"/>
    </location>
</feature>
<evidence type="ECO:0000256" key="4">
    <source>
        <dbReference type="ARBA" id="ARBA00022475"/>
    </source>
</evidence>
<name>A0A240EEE3_9VIBR</name>
<dbReference type="PANTHER" id="PTHR34308">
    <property type="entry name" value="COBALAMIN BIOSYNTHESIS PROTEIN CBIB"/>
    <property type="match status" value="1"/>
</dbReference>
<dbReference type="RefSeq" id="WP_096992274.1">
    <property type="nucleotide sequence ID" value="NZ_JBHSII010000001.1"/>
</dbReference>
<keyword evidence="6 9" id="KW-0812">Transmembrane</keyword>
<dbReference type="Pfam" id="PF03186">
    <property type="entry name" value="CobD_Cbib"/>
    <property type="match status" value="1"/>
</dbReference>
<dbReference type="GO" id="GO:0009236">
    <property type="term" value="P:cobalamin biosynthetic process"/>
    <property type="evidence" value="ECO:0007669"/>
    <property type="project" value="UniProtKB-UniPathway"/>
</dbReference>
<feature type="transmembrane region" description="Helical" evidence="9">
    <location>
        <begin position="161"/>
        <end position="182"/>
    </location>
</feature>
<organism evidence="10 11">
    <name type="scientific">Vibrio thalassae</name>
    <dbReference type="NCBI Taxonomy" id="1243014"/>
    <lineage>
        <taxon>Bacteria</taxon>
        <taxon>Pseudomonadati</taxon>
        <taxon>Pseudomonadota</taxon>
        <taxon>Gammaproteobacteria</taxon>
        <taxon>Vibrionales</taxon>
        <taxon>Vibrionaceae</taxon>
        <taxon>Vibrio</taxon>
    </lineage>
</organism>
<sequence length="317" mass="35383">MSSFLESLYGNGALLVMWSALLFHLLIPIPSAAHPVRFWQQIAALVAGKVNSPSSTNEQQRLAGWLALLLMLVPTSLVLWALEPLVWKPEFYQLALLLLAIDWRNNEQYAHKLINALAQEDKANARRLLSTKVNRETNNLSLLGIGKAGSETLLLSYARNVVGVLFWYGVSGGVGALLYRLTLELARNWSPSQKGFASFGKPIAWLFSLLDFAPQKLFSILMFAGLPIASIKHAIMQAKSWHNPVTAWLISGCAHRFELALGGPAIYQGEKLQRARIGGKVAPSAYHLALLQKHIAWRIYFWLVMQSLVMFIIHRGF</sequence>
<reference evidence="11" key="1">
    <citation type="submission" date="2016-06" db="EMBL/GenBank/DDBJ databases">
        <authorList>
            <person name="Rodrigo-Torres L."/>
            <person name="Arahal R.D."/>
            <person name="Lucena T."/>
        </authorList>
    </citation>
    <scope>NUCLEOTIDE SEQUENCE [LARGE SCALE GENOMIC DNA]</scope>
    <source>
        <strain evidence="11">CECT8203</strain>
    </source>
</reference>
<proteinExistence type="inferred from homology"/>
<dbReference type="Proteomes" id="UP000219336">
    <property type="component" value="Unassembled WGS sequence"/>
</dbReference>
<accession>A0A240EEE3</accession>
<dbReference type="AlphaFoldDB" id="A0A240EEE3"/>
<dbReference type="GO" id="GO:0048472">
    <property type="term" value="F:threonine-phosphate decarboxylase activity"/>
    <property type="evidence" value="ECO:0007669"/>
    <property type="project" value="InterPro"/>
</dbReference>
<keyword evidence="8 9" id="KW-0472">Membrane</keyword>
<comment type="similarity">
    <text evidence="3">Belongs to the CobD/CbiB family.</text>
</comment>
<evidence type="ECO:0000313" key="11">
    <source>
        <dbReference type="Proteomes" id="UP000219336"/>
    </source>
</evidence>
<evidence type="ECO:0000256" key="7">
    <source>
        <dbReference type="ARBA" id="ARBA00022989"/>
    </source>
</evidence>
<evidence type="ECO:0000256" key="9">
    <source>
        <dbReference type="SAM" id="Phobius"/>
    </source>
</evidence>
<gene>
    <name evidence="10" type="primary">cbiB</name>
    <name evidence="10" type="ORF">VTH8203_00561</name>
</gene>
<comment type="subcellular location">
    <subcellularLocation>
        <location evidence="1">Cell membrane</location>
        <topology evidence="1">Multi-pass membrane protein</topology>
    </subcellularLocation>
</comment>
<evidence type="ECO:0000256" key="2">
    <source>
        <dbReference type="ARBA" id="ARBA00004953"/>
    </source>
</evidence>
<feature type="transmembrane region" description="Helical" evidence="9">
    <location>
        <begin position="295"/>
        <end position="313"/>
    </location>
</feature>
<dbReference type="InterPro" id="IPR004485">
    <property type="entry name" value="Cobalamin_biosynth_CobD/CbiB"/>
</dbReference>
<keyword evidence="4" id="KW-1003">Cell membrane</keyword>
<evidence type="ECO:0000256" key="1">
    <source>
        <dbReference type="ARBA" id="ARBA00004651"/>
    </source>
</evidence>
<keyword evidence="7 9" id="KW-1133">Transmembrane helix</keyword>
<dbReference type="OrthoDB" id="5586491at2"/>
<protein>
    <submittedName>
        <fullName evidence="10">Cobalamin biosynthesis protein CbiB</fullName>
    </submittedName>
</protein>
<comment type="pathway">
    <text evidence="2">Cofactor biosynthesis; adenosylcobalamin biosynthesis.</text>
</comment>
<dbReference type="EMBL" id="OANU01000003">
    <property type="protein sequence ID" value="SNX46916.1"/>
    <property type="molecule type" value="Genomic_DNA"/>
</dbReference>
<dbReference type="GO" id="GO:0005886">
    <property type="term" value="C:plasma membrane"/>
    <property type="evidence" value="ECO:0007669"/>
    <property type="project" value="UniProtKB-SubCell"/>
</dbReference>
<keyword evidence="11" id="KW-1185">Reference proteome</keyword>
<evidence type="ECO:0000313" key="10">
    <source>
        <dbReference type="EMBL" id="SNX46916.1"/>
    </source>
</evidence>
<evidence type="ECO:0000256" key="5">
    <source>
        <dbReference type="ARBA" id="ARBA00022573"/>
    </source>
</evidence>
<feature type="transmembrane region" description="Helical" evidence="9">
    <location>
        <begin position="203"/>
        <end position="226"/>
    </location>
</feature>
<evidence type="ECO:0000256" key="3">
    <source>
        <dbReference type="ARBA" id="ARBA00006263"/>
    </source>
</evidence>
<keyword evidence="5" id="KW-0169">Cobalamin biosynthesis</keyword>
<evidence type="ECO:0000256" key="8">
    <source>
        <dbReference type="ARBA" id="ARBA00023136"/>
    </source>
</evidence>